<evidence type="ECO:0000259" key="13">
    <source>
        <dbReference type="PROSITE" id="PS50885"/>
    </source>
</evidence>
<name>A0A2P4ULU5_9ACTN</name>
<comment type="subcellular location">
    <subcellularLocation>
        <location evidence="2">Cell membrane</location>
    </subcellularLocation>
</comment>
<dbReference type="InterPro" id="IPR036097">
    <property type="entry name" value="HisK_dim/P_sf"/>
</dbReference>
<dbReference type="PROSITE" id="PS50885">
    <property type="entry name" value="HAMP"/>
    <property type="match status" value="1"/>
</dbReference>
<evidence type="ECO:0000256" key="10">
    <source>
        <dbReference type="ARBA" id="ARBA00023136"/>
    </source>
</evidence>
<evidence type="ECO:0000256" key="8">
    <source>
        <dbReference type="ARBA" id="ARBA00022989"/>
    </source>
</evidence>
<dbReference type="Proteomes" id="UP000242367">
    <property type="component" value="Unassembled WGS sequence"/>
</dbReference>
<keyword evidence="7 14" id="KW-0418">Kinase</keyword>
<evidence type="ECO:0000256" key="6">
    <source>
        <dbReference type="ARBA" id="ARBA00022692"/>
    </source>
</evidence>
<dbReference type="InterPro" id="IPR005467">
    <property type="entry name" value="His_kinase_dom"/>
</dbReference>
<dbReference type="Pfam" id="PF00672">
    <property type="entry name" value="HAMP"/>
    <property type="match status" value="1"/>
</dbReference>
<dbReference type="CDD" id="cd06225">
    <property type="entry name" value="HAMP"/>
    <property type="match status" value="1"/>
</dbReference>
<dbReference type="SMART" id="SM00388">
    <property type="entry name" value="HisKA"/>
    <property type="match status" value="1"/>
</dbReference>
<keyword evidence="9" id="KW-0902">Two-component regulatory system</keyword>
<keyword evidence="10 11" id="KW-0472">Membrane</keyword>
<proteinExistence type="predicted"/>
<dbReference type="AlphaFoldDB" id="A0A2P4ULU5"/>
<reference evidence="14 15" key="1">
    <citation type="journal article" date="2017" name="Chemistry">
        <title>Isolation, Biosynthesis and Chemical Modifications of Rubterolones A-F: Rare Tropolone Alkaloids from Actinomadura sp. 5-2.</title>
        <authorList>
            <person name="Guo H."/>
            <person name="Benndorf R."/>
            <person name="Leichnitz D."/>
            <person name="Klassen J.L."/>
            <person name="Vollmers J."/>
            <person name="Gorls H."/>
            <person name="Steinacker M."/>
            <person name="Weigel C."/>
            <person name="Dahse H.M."/>
            <person name="Kaster A.K."/>
            <person name="de Beer Z.W."/>
            <person name="Poulsen M."/>
            <person name="Beemelmanns C."/>
        </authorList>
    </citation>
    <scope>NUCLEOTIDE SEQUENCE [LARGE SCALE GENOMIC DNA]</scope>
    <source>
        <strain evidence="14 15">5-2</strain>
    </source>
</reference>
<dbReference type="GO" id="GO:0005886">
    <property type="term" value="C:plasma membrane"/>
    <property type="evidence" value="ECO:0007669"/>
    <property type="project" value="UniProtKB-SubCell"/>
</dbReference>
<dbReference type="SMART" id="SM00387">
    <property type="entry name" value="HATPase_c"/>
    <property type="match status" value="1"/>
</dbReference>
<dbReference type="Pfam" id="PF02518">
    <property type="entry name" value="HATPase_c"/>
    <property type="match status" value="1"/>
</dbReference>
<dbReference type="InterPro" id="IPR003594">
    <property type="entry name" value="HATPase_dom"/>
</dbReference>
<evidence type="ECO:0000256" key="7">
    <source>
        <dbReference type="ARBA" id="ARBA00022777"/>
    </source>
</evidence>
<evidence type="ECO:0000256" key="3">
    <source>
        <dbReference type="ARBA" id="ARBA00012438"/>
    </source>
</evidence>
<dbReference type="CDD" id="cd00075">
    <property type="entry name" value="HATPase"/>
    <property type="match status" value="1"/>
</dbReference>
<dbReference type="InterPro" id="IPR050428">
    <property type="entry name" value="TCS_sensor_his_kinase"/>
</dbReference>
<dbReference type="Pfam" id="PF00512">
    <property type="entry name" value="HisKA"/>
    <property type="match status" value="1"/>
</dbReference>
<gene>
    <name evidence="14" type="primary">tcrY_1</name>
    <name evidence="14" type="ORF">BTM25_04010</name>
</gene>
<evidence type="ECO:0000256" key="4">
    <source>
        <dbReference type="ARBA" id="ARBA00022553"/>
    </source>
</evidence>
<feature type="transmembrane region" description="Helical" evidence="11">
    <location>
        <begin position="160"/>
        <end position="181"/>
    </location>
</feature>
<dbReference type="PANTHER" id="PTHR45436">
    <property type="entry name" value="SENSOR HISTIDINE KINASE YKOH"/>
    <property type="match status" value="1"/>
</dbReference>
<dbReference type="CDD" id="cd00082">
    <property type="entry name" value="HisKA"/>
    <property type="match status" value="1"/>
</dbReference>
<dbReference type="InterPro" id="IPR003660">
    <property type="entry name" value="HAMP_dom"/>
</dbReference>
<feature type="domain" description="Histidine kinase" evidence="12">
    <location>
        <begin position="243"/>
        <end position="446"/>
    </location>
</feature>
<evidence type="ECO:0000256" key="1">
    <source>
        <dbReference type="ARBA" id="ARBA00000085"/>
    </source>
</evidence>
<organism evidence="14 15">
    <name type="scientific">Actinomadura rubteroloni</name>
    <dbReference type="NCBI Taxonomy" id="1926885"/>
    <lineage>
        <taxon>Bacteria</taxon>
        <taxon>Bacillati</taxon>
        <taxon>Actinomycetota</taxon>
        <taxon>Actinomycetes</taxon>
        <taxon>Streptosporangiales</taxon>
        <taxon>Thermomonosporaceae</taxon>
        <taxon>Actinomadura</taxon>
    </lineage>
</organism>
<keyword evidence="5 14" id="KW-0808">Transferase</keyword>
<feature type="domain" description="HAMP" evidence="13">
    <location>
        <begin position="182"/>
        <end position="235"/>
    </location>
</feature>
<dbReference type="Gene3D" id="3.30.565.10">
    <property type="entry name" value="Histidine kinase-like ATPase, C-terminal domain"/>
    <property type="match status" value="1"/>
</dbReference>
<accession>A0A2P4ULU5</accession>
<keyword evidence="8 11" id="KW-1133">Transmembrane helix</keyword>
<dbReference type="PRINTS" id="PR00344">
    <property type="entry name" value="BCTRLSENSOR"/>
</dbReference>
<comment type="caution">
    <text evidence="14">The sequence shown here is derived from an EMBL/GenBank/DDBJ whole genome shotgun (WGS) entry which is preliminary data.</text>
</comment>
<dbReference type="InterPro" id="IPR004358">
    <property type="entry name" value="Sig_transdc_His_kin-like_C"/>
</dbReference>
<comment type="catalytic activity">
    <reaction evidence="1">
        <text>ATP + protein L-histidine = ADP + protein N-phospho-L-histidine.</text>
        <dbReference type="EC" id="2.7.13.3"/>
    </reaction>
</comment>
<dbReference type="EMBL" id="MTBP01000001">
    <property type="protein sequence ID" value="POM26017.1"/>
    <property type="molecule type" value="Genomic_DNA"/>
</dbReference>
<keyword evidence="6 11" id="KW-0812">Transmembrane</keyword>
<evidence type="ECO:0000313" key="14">
    <source>
        <dbReference type="EMBL" id="POM26017.1"/>
    </source>
</evidence>
<dbReference type="SUPFAM" id="SSF47384">
    <property type="entry name" value="Homodimeric domain of signal transducing histidine kinase"/>
    <property type="match status" value="1"/>
</dbReference>
<keyword evidence="4" id="KW-0597">Phosphoprotein</keyword>
<dbReference type="Gene3D" id="1.10.287.130">
    <property type="match status" value="1"/>
</dbReference>
<dbReference type="SUPFAM" id="SSF158472">
    <property type="entry name" value="HAMP domain-like"/>
    <property type="match status" value="1"/>
</dbReference>
<keyword evidence="15" id="KW-1185">Reference proteome</keyword>
<evidence type="ECO:0000256" key="5">
    <source>
        <dbReference type="ARBA" id="ARBA00022679"/>
    </source>
</evidence>
<sequence length="448" mass="47734">MRLRPRSIRARDTLVSAVLAVLVFGAIAAAADFSIRAGVQASLLSQVQQAAFRVSGSVRDGTLRHPIPDDSGGRIALQVVAPGGRVVDASAASRGRPPLSRRWPRPDRRVQNYTQCVPRAGPGDRCTLVEAVRATTAPDSVVVYAARPVPDYLSNAVLELVLALATLVLSALAAGITWGVVGRTLRPVGQIRAQLAEISGSDLSRRVPQPAGQDEIAQLARTANQTLDRLERAVARQRQFASDASHELRTPITGLRANLEDASMHPHDTDLVEVVRTALRDTDRLESIITDLLLLARIGTGGTAAQETIDLAALARAELASRAAVDAVLADGVRVRGVRMQLVRLLNNLLDNAERYAGGPAEVRVDRSDAEALLTVADLGPGIDPADRERVFERFTRLDTARSRGAGGAGLGLAIAREIARAHGGDLTIEDAPTGARFVLRLPLDPVR</sequence>
<protein>
    <recommendedName>
        <fullName evidence="3">histidine kinase</fullName>
        <ecNumber evidence="3">2.7.13.3</ecNumber>
    </recommendedName>
</protein>
<dbReference type="RefSeq" id="WP_103561045.1">
    <property type="nucleotide sequence ID" value="NZ_MTBP01000001.1"/>
</dbReference>
<dbReference type="GO" id="GO:0000155">
    <property type="term" value="F:phosphorelay sensor kinase activity"/>
    <property type="evidence" value="ECO:0007669"/>
    <property type="project" value="InterPro"/>
</dbReference>
<evidence type="ECO:0000313" key="15">
    <source>
        <dbReference type="Proteomes" id="UP000242367"/>
    </source>
</evidence>
<evidence type="ECO:0000256" key="9">
    <source>
        <dbReference type="ARBA" id="ARBA00023012"/>
    </source>
</evidence>
<dbReference type="PANTHER" id="PTHR45436:SF5">
    <property type="entry name" value="SENSOR HISTIDINE KINASE TRCS"/>
    <property type="match status" value="1"/>
</dbReference>
<dbReference type="EC" id="2.7.13.3" evidence="3"/>
<dbReference type="InterPro" id="IPR036890">
    <property type="entry name" value="HATPase_C_sf"/>
</dbReference>
<evidence type="ECO:0000259" key="12">
    <source>
        <dbReference type="PROSITE" id="PS50109"/>
    </source>
</evidence>
<dbReference type="PROSITE" id="PS50109">
    <property type="entry name" value="HIS_KIN"/>
    <property type="match status" value="1"/>
</dbReference>
<dbReference type="Gene3D" id="6.10.340.10">
    <property type="match status" value="1"/>
</dbReference>
<dbReference type="InterPro" id="IPR003661">
    <property type="entry name" value="HisK_dim/P_dom"/>
</dbReference>
<dbReference type="SMART" id="SM00304">
    <property type="entry name" value="HAMP"/>
    <property type="match status" value="1"/>
</dbReference>
<dbReference type="SUPFAM" id="SSF55874">
    <property type="entry name" value="ATPase domain of HSP90 chaperone/DNA topoisomerase II/histidine kinase"/>
    <property type="match status" value="1"/>
</dbReference>
<evidence type="ECO:0000256" key="11">
    <source>
        <dbReference type="SAM" id="Phobius"/>
    </source>
</evidence>
<evidence type="ECO:0000256" key="2">
    <source>
        <dbReference type="ARBA" id="ARBA00004236"/>
    </source>
</evidence>